<dbReference type="GO" id="GO:0006338">
    <property type="term" value="P:chromatin remodeling"/>
    <property type="evidence" value="ECO:0007669"/>
    <property type="project" value="InterPro"/>
</dbReference>
<name>A0A2A2KKF4_9BILA</name>
<feature type="compositionally biased region" description="Basic and acidic residues" evidence="8">
    <location>
        <begin position="376"/>
        <end position="400"/>
    </location>
</feature>
<evidence type="ECO:0000256" key="3">
    <source>
        <dbReference type="ARBA" id="ARBA00022771"/>
    </source>
</evidence>
<dbReference type="GO" id="GO:0031445">
    <property type="term" value="P:regulation of heterochromatin formation"/>
    <property type="evidence" value="ECO:0007669"/>
    <property type="project" value="TreeGrafter"/>
</dbReference>
<dbReference type="InterPro" id="IPR013083">
    <property type="entry name" value="Znf_RING/FYVE/PHD"/>
</dbReference>
<keyword evidence="5 7" id="KW-0539">Nucleus</keyword>
<feature type="domain" description="DDT" evidence="10">
    <location>
        <begin position="492"/>
        <end position="559"/>
    </location>
</feature>
<feature type="region of interest" description="Disordered" evidence="8">
    <location>
        <begin position="710"/>
        <end position="730"/>
    </location>
</feature>
<dbReference type="InterPro" id="IPR001965">
    <property type="entry name" value="Znf_PHD"/>
</dbReference>
<dbReference type="EMBL" id="LIAE01008330">
    <property type="protein sequence ID" value="PAV74425.1"/>
    <property type="molecule type" value="Genomic_DNA"/>
</dbReference>
<keyword evidence="4" id="KW-0862">Zinc</keyword>
<evidence type="ECO:0000259" key="10">
    <source>
        <dbReference type="PROSITE" id="PS50827"/>
    </source>
</evidence>
<dbReference type="GO" id="GO:0000228">
    <property type="term" value="C:nuclear chromosome"/>
    <property type="evidence" value="ECO:0007669"/>
    <property type="project" value="TreeGrafter"/>
</dbReference>
<feature type="domain" description="WAC" evidence="11">
    <location>
        <begin position="115"/>
        <end position="226"/>
    </location>
</feature>
<dbReference type="PROSITE" id="PS51136">
    <property type="entry name" value="WAC"/>
    <property type="match status" value="1"/>
</dbReference>
<dbReference type="GO" id="GO:0003677">
    <property type="term" value="F:DNA binding"/>
    <property type="evidence" value="ECO:0007669"/>
    <property type="project" value="TreeGrafter"/>
</dbReference>
<feature type="region of interest" description="Disordered" evidence="8">
    <location>
        <begin position="345"/>
        <end position="400"/>
    </location>
</feature>
<dbReference type="SMART" id="SM00571">
    <property type="entry name" value="DDT"/>
    <property type="match status" value="1"/>
</dbReference>
<dbReference type="SMART" id="SM00249">
    <property type="entry name" value="PHD"/>
    <property type="match status" value="1"/>
</dbReference>
<protein>
    <recommendedName>
        <fullName evidence="14">PHD-type domain-containing protein</fullName>
    </recommendedName>
</protein>
<dbReference type="InterPro" id="IPR047171">
    <property type="entry name" value="BAZ1A"/>
</dbReference>
<dbReference type="InterPro" id="IPR019786">
    <property type="entry name" value="Zinc_finger_PHD-type_CS"/>
</dbReference>
<dbReference type="GO" id="GO:0008623">
    <property type="term" value="C:CHRAC"/>
    <property type="evidence" value="ECO:0007669"/>
    <property type="project" value="TreeGrafter"/>
</dbReference>
<evidence type="ECO:0008006" key="14">
    <source>
        <dbReference type="Google" id="ProtNLM"/>
    </source>
</evidence>
<evidence type="ECO:0000256" key="4">
    <source>
        <dbReference type="ARBA" id="ARBA00022833"/>
    </source>
</evidence>
<dbReference type="GO" id="GO:0045740">
    <property type="term" value="P:positive regulation of DNA replication"/>
    <property type="evidence" value="ECO:0007669"/>
    <property type="project" value="TreeGrafter"/>
</dbReference>
<dbReference type="STRING" id="2018661.A0A2A2KKF4"/>
<evidence type="ECO:0000256" key="7">
    <source>
        <dbReference type="PROSITE-ProRule" id="PRU00475"/>
    </source>
</evidence>
<evidence type="ECO:0000259" key="9">
    <source>
        <dbReference type="PROSITE" id="PS50016"/>
    </source>
</evidence>
<dbReference type="EMBL" id="LIAE01008330">
    <property type="protein sequence ID" value="PAV74427.1"/>
    <property type="molecule type" value="Genomic_DNA"/>
</dbReference>
<organism evidence="12 13">
    <name type="scientific">Diploscapter pachys</name>
    <dbReference type="NCBI Taxonomy" id="2018661"/>
    <lineage>
        <taxon>Eukaryota</taxon>
        <taxon>Metazoa</taxon>
        <taxon>Ecdysozoa</taxon>
        <taxon>Nematoda</taxon>
        <taxon>Chromadorea</taxon>
        <taxon>Rhabditida</taxon>
        <taxon>Rhabditina</taxon>
        <taxon>Rhabditomorpha</taxon>
        <taxon>Rhabditoidea</taxon>
        <taxon>Rhabditidae</taxon>
        <taxon>Diploscapter</taxon>
    </lineage>
</organism>
<evidence type="ECO:0000313" key="13">
    <source>
        <dbReference type="Proteomes" id="UP000218231"/>
    </source>
</evidence>
<dbReference type="PROSITE" id="PS01359">
    <property type="entry name" value="ZF_PHD_1"/>
    <property type="match status" value="1"/>
</dbReference>
<feature type="region of interest" description="Disordered" evidence="8">
    <location>
        <begin position="1171"/>
        <end position="1285"/>
    </location>
</feature>
<dbReference type="GO" id="GO:0006355">
    <property type="term" value="P:regulation of DNA-templated transcription"/>
    <property type="evidence" value="ECO:0007669"/>
    <property type="project" value="TreeGrafter"/>
</dbReference>
<evidence type="ECO:0000256" key="5">
    <source>
        <dbReference type="ARBA" id="ARBA00023242"/>
    </source>
</evidence>
<comment type="caution">
    <text evidence="12">The sequence shown here is derived from an EMBL/GenBank/DDBJ whole genome shotgun (WGS) entry which is preliminary data.</text>
</comment>
<dbReference type="PANTHER" id="PTHR46510">
    <property type="entry name" value="BROMODOMAIN ADJACENT TO ZINC FINGER DOMAIN PROTEIN 1A"/>
    <property type="match status" value="1"/>
</dbReference>
<dbReference type="SUPFAM" id="SSF100950">
    <property type="entry name" value="NagB/RpiA/CoA transferase-like"/>
    <property type="match status" value="1"/>
</dbReference>
<dbReference type="SUPFAM" id="SSF57903">
    <property type="entry name" value="FYVE/PHD zinc finger"/>
    <property type="match status" value="1"/>
</dbReference>
<evidence type="ECO:0000256" key="1">
    <source>
        <dbReference type="ARBA" id="ARBA00004123"/>
    </source>
</evidence>
<evidence type="ECO:0000313" key="12">
    <source>
        <dbReference type="EMBL" id="PAV74425.1"/>
    </source>
</evidence>
<sequence length="1341" mass="154051">MIPGKLVKGMGGAMDLVSAPGAQVIVVMEHVNKNGEPKILPSCKLPLTGKNVVTRLITDMAVFDVCRKNGLTLIEVRKDLNIDDIKKATAAPFKMPLLNKKPFDKAEVPSVKSDEKIFFLEATNEIFFNYDEFFERTIQLNSTVWTCEYTGRGGLTYFEAVESEKEAIKSLGDFPVYLERPILFLVHKYTKRGRFDDLLNDIYAFMKTRFFLGEECQFQETNTYKKVNVKISKIHLIREWTAPPDANPKEPIACPGELYRYDVTLLDGQCMTMRENIPPGCLIRSKASSSKAKLKLFLKNSTFISDERFEVKKRHLEDGVIESLKWEDILMGPEPVFPASTQIAKRGRPSLGSSHSLSVVHSNGHSLDSSINSESSPEKSPKKGKPISEKKQQKINAQREELASTFEKARKFGVDISKYESALKVLSSEEIAKLKDEIKFARDAYNEKVKEERKQKIKQRYEYNKKREDLEVDDLKPLPEYSPVPLPSWVTDDDFGDFLSILQFFNTFAELLPLKEVRGKSKVYLSDIINAIRCNDPQKSAYADMMKVLLTVRTDIGDEEDGDEADVTSREEIQLMNIQQCDPSHPRYGQKIKEITEVHEDIRKIHGMSVRHLPVDWMTLTEAIRLILLTSGYYTGVSTHRHRIFGRGYYKGFEDAGFVFRHKYPETMERLKTMSVFDLEPKERLELMKVAIDQLLSFAKEAKEARLIREHESEEAAKEGRKPDPLEVSKEMSKFKTQMRNYRESARSGKEDFEEKLMGEVAFKELEMEEICTARELQRQKVKQIEKEQLEVIYELSAVSGLYHLGRDRAYRNYFACYTLPGILVENPIEFDYIGECIEKTPFADWSAYNSLDEARNAAMACTGDMETCTVHGKRKNERTRWMHIESREIFEQALKSLNKRGIRELALFEEMTYYKPWIEDVLEKIEKKIERNDWPTIFMADGQEDPNELTNIDFHVEMRDLLLDLEDKLQQGLIGFLDSSIDRQEWRRLLSETGDITSLIKGDIVVKTKEEEEIIYSHDELGRLNPVQKLAIAFLQLVQTIQMRFFRPPFVQPSREDSSVNRLTNTFVRWQKSLLQCDSICAIALFLGTLEPAIMWDKSRLQGKCRLCRKKGAAESLVLCTNCDKCFHLGCVHLDAPAPTDWSCSECNAEKRKKAAIEKRKATRAVALAEQMSKMEDESEGDENSMQTSDKNRKSAGAERTTTNGHSKESTEMVQTSSGRSVKKVVYKEMSGGLSPQLAKPLRTSKRNSLPARTKPKYEEDIDYSESDSANETPTRMSTRRKRKASEELIIPSYGRAAIAETYKEKMAQLEKLVHDVRREEFSWPFLEAVDTKEVSLNFF</sequence>
<dbReference type="Pfam" id="PF02791">
    <property type="entry name" value="DDT"/>
    <property type="match status" value="1"/>
</dbReference>
<evidence type="ECO:0000256" key="8">
    <source>
        <dbReference type="SAM" id="MobiDB-lite"/>
    </source>
</evidence>
<evidence type="ECO:0000259" key="11">
    <source>
        <dbReference type="PROSITE" id="PS51136"/>
    </source>
</evidence>
<keyword evidence="3 6" id="KW-0863">Zinc-finger</keyword>
<reference evidence="12 13" key="1">
    <citation type="journal article" date="2017" name="Curr. Biol.">
        <title>Genome architecture and evolution of a unichromosomal asexual nematode.</title>
        <authorList>
            <person name="Fradin H."/>
            <person name="Zegar C."/>
            <person name="Gutwein M."/>
            <person name="Lucas J."/>
            <person name="Kovtun M."/>
            <person name="Corcoran D."/>
            <person name="Baugh L.R."/>
            <person name="Kiontke K."/>
            <person name="Gunsalus K."/>
            <person name="Fitch D.H."/>
            <person name="Piano F."/>
        </authorList>
    </citation>
    <scope>NUCLEOTIDE SEQUENCE [LARGE SCALE GENOMIC DNA]</scope>
    <source>
        <strain evidence="12">PF1309</strain>
    </source>
</reference>
<dbReference type="PROSITE" id="PS50016">
    <property type="entry name" value="ZF_PHD_2"/>
    <property type="match status" value="1"/>
</dbReference>
<dbReference type="Pfam" id="PF10537">
    <property type="entry name" value="WAC_Acf1_DNA_bd"/>
    <property type="match status" value="1"/>
</dbReference>
<evidence type="ECO:0000256" key="2">
    <source>
        <dbReference type="ARBA" id="ARBA00022723"/>
    </source>
</evidence>
<dbReference type="Proteomes" id="UP000218231">
    <property type="component" value="Unassembled WGS sequence"/>
</dbReference>
<dbReference type="InterPro" id="IPR011011">
    <property type="entry name" value="Znf_FYVE_PHD"/>
</dbReference>
<feature type="compositionally biased region" description="Polar residues" evidence="8">
    <location>
        <begin position="1268"/>
        <end position="1278"/>
    </location>
</feature>
<keyword evidence="2" id="KW-0479">Metal-binding</keyword>
<keyword evidence="13" id="KW-1185">Reference proteome</keyword>
<dbReference type="EMBL" id="LIAE01008330">
    <property type="protein sequence ID" value="PAV74424.1"/>
    <property type="molecule type" value="Genomic_DNA"/>
</dbReference>
<evidence type="ECO:0000256" key="6">
    <source>
        <dbReference type="PROSITE-ProRule" id="PRU00146"/>
    </source>
</evidence>
<accession>A0A2A2KKF4</accession>
<proteinExistence type="predicted"/>
<dbReference type="InterPro" id="IPR004165">
    <property type="entry name" value="CoA_trans_fam_I"/>
</dbReference>
<dbReference type="Pfam" id="PF01144">
    <property type="entry name" value="CoA_trans"/>
    <property type="match status" value="1"/>
</dbReference>
<dbReference type="Gene3D" id="3.30.40.10">
    <property type="entry name" value="Zinc/RING finger domain, C3HC4 (zinc finger)"/>
    <property type="match status" value="1"/>
</dbReference>
<dbReference type="PANTHER" id="PTHR46510:SF1">
    <property type="entry name" value="BROMODOMAIN ADJACENT TO ZINC FINGER DOMAIN PROTEIN 1A"/>
    <property type="match status" value="1"/>
</dbReference>
<comment type="subcellular location">
    <subcellularLocation>
        <location evidence="1 7">Nucleus</location>
    </subcellularLocation>
</comment>
<dbReference type="InterPro" id="IPR019787">
    <property type="entry name" value="Znf_PHD-finger"/>
</dbReference>
<dbReference type="InterPro" id="IPR028941">
    <property type="entry name" value="WHIM2_dom"/>
</dbReference>
<dbReference type="GO" id="GO:0008410">
    <property type="term" value="F:CoA-transferase activity"/>
    <property type="evidence" value="ECO:0007669"/>
    <property type="project" value="InterPro"/>
</dbReference>
<dbReference type="InterPro" id="IPR037171">
    <property type="entry name" value="NagB/RpiA_transferase-like"/>
</dbReference>
<dbReference type="OrthoDB" id="332390at2759"/>
<dbReference type="Gene3D" id="3.40.1080.10">
    <property type="entry name" value="Glutaconate Coenzyme A-transferase"/>
    <property type="match status" value="1"/>
</dbReference>
<dbReference type="Pfam" id="PF15613">
    <property type="entry name" value="WSD"/>
    <property type="match status" value="1"/>
</dbReference>
<dbReference type="InterPro" id="IPR013136">
    <property type="entry name" value="WSTF_Acf1_Cbp146"/>
</dbReference>
<dbReference type="InterPro" id="IPR018501">
    <property type="entry name" value="DDT_dom"/>
</dbReference>
<dbReference type="GO" id="GO:0008270">
    <property type="term" value="F:zinc ion binding"/>
    <property type="evidence" value="ECO:0007669"/>
    <property type="project" value="UniProtKB-KW"/>
</dbReference>
<feature type="domain" description="PHD-type" evidence="9">
    <location>
        <begin position="1103"/>
        <end position="1151"/>
    </location>
</feature>
<feature type="compositionally biased region" description="Low complexity" evidence="8">
    <location>
        <begin position="350"/>
        <end position="375"/>
    </location>
</feature>
<gene>
    <name evidence="12" type="ORF">WR25_02425</name>
</gene>
<dbReference type="PROSITE" id="PS50827">
    <property type="entry name" value="DDT"/>
    <property type="match status" value="1"/>
</dbReference>
<dbReference type="Pfam" id="PF00628">
    <property type="entry name" value="PHD"/>
    <property type="match status" value="1"/>
</dbReference>